<dbReference type="PANTHER" id="PTHR32309">
    <property type="entry name" value="TYROSINE-PROTEIN KINASE"/>
    <property type="match status" value="1"/>
</dbReference>
<evidence type="ECO:0000313" key="3">
    <source>
        <dbReference type="Proteomes" id="UP000634134"/>
    </source>
</evidence>
<organism evidence="2 3">
    <name type="scientific">Dyadobacter subterraneus</name>
    <dbReference type="NCBI Taxonomy" id="2773304"/>
    <lineage>
        <taxon>Bacteria</taxon>
        <taxon>Pseudomonadati</taxon>
        <taxon>Bacteroidota</taxon>
        <taxon>Cytophagia</taxon>
        <taxon>Cytophagales</taxon>
        <taxon>Spirosomataceae</taxon>
        <taxon>Dyadobacter</taxon>
    </lineage>
</organism>
<proteinExistence type="predicted"/>
<evidence type="ECO:0000256" key="1">
    <source>
        <dbReference type="SAM" id="Phobius"/>
    </source>
</evidence>
<protein>
    <recommendedName>
        <fullName evidence="4">Lipopolysaccharide biosynthesis protein</fullName>
    </recommendedName>
</protein>
<feature type="transmembrane region" description="Helical" evidence="1">
    <location>
        <begin position="328"/>
        <end position="350"/>
    </location>
</feature>
<dbReference type="Proteomes" id="UP000634134">
    <property type="component" value="Unassembled WGS sequence"/>
</dbReference>
<feature type="transmembrane region" description="Helical" evidence="1">
    <location>
        <begin position="35"/>
        <end position="55"/>
    </location>
</feature>
<keyword evidence="1" id="KW-0472">Membrane</keyword>
<name>A0ABR9WHE7_9BACT</name>
<sequence>MSNMTNQVSEEQITPREVILKVVAAKNALLKSWKAFILLIALGFGIGYAMDIYLIKPNSYEATIVFNMGGSAPGSDMGNLGALFGMSSATDANIFTGENFFYFVESRPVIERALLKNVVVHGKPMILANFVIDSSGIKDDEWKDRETLHNFRFTRTNPDSLSMDERVVLNELVIKLKSLTEIATLERKSSFISLTATIQNETLAALWVKTLLKTVEEVYTEKQTKKSRNTLTLLQRRADSLAIMLGKTEHKLAKEMDYSTQLIVPEAKISVNKLERNTSFLQQLYYEAMGNAEKMRVSLVREAPLFTMIEDVKVPLDLKSESKRRAKIGALVGLMLALIYVYVKSVYAAIVEDTATTTPLPKA</sequence>
<reference evidence="3" key="1">
    <citation type="submission" date="2023-07" db="EMBL/GenBank/DDBJ databases">
        <title>Dyadobacter sp. nov 'subterranea' isolated from contaminted grondwater.</title>
        <authorList>
            <person name="Szabo I."/>
            <person name="Al-Omari J."/>
            <person name="Szerdahelyi S.G."/>
            <person name="Rado J."/>
        </authorList>
    </citation>
    <scope>NUCLEOTIDE SEQUENCE [LARGE SCALE GENOMIC DNA]</scope>
    <source>
        <strain evidence="3">UP-52</strain>
    </source>
</reference>
<evidence type="ECO:0000313" key="2">
    <source>
        <dbReference type="EMBL" id="MBE9464939.1"/>
    </source>
</evidence>
<comment type="caution">
    <text evidence="2">The sequence shown here is derived from an EMBL/GenBank/DDBJ whole genome shotgun (WGS) entry which is preliminary data.</text>
</comment>
<keyword evidence="1" id="KW-1133">Transmembrane helix</keyword>
<evidence type="ECO:0008006" key="4">
    <source>
        <dbReference type="Google" id="ProtNLM"/>
    </source>
</evidence>
<dbReference type="EMBL" id="JACYGY010000001">
    <property type="protein sequence ID" value="MBE9464939.1"/>
    <property type="molecule type" value="Genomic_DNA"/>
</dbReference>
<dbReference type="InterPro" id="IPR050445">
    <property type="entry name" value="Bact_polysacc_biosynth/exp"/>
</dbReference>
<accession>A0ABR9WHE7</accession>
<dbReference type="PANTHER" id="PTHR32309:SF13">
    <property type="entry name" value="FERRIC ENTEROBACTIN TRANSPORT PROTEIN FEPE"/>
    <property type="match status" value="1"/>
</dbReference>
<keyword evidence="3" id="KW-1185">Reference proteome</keyword>
<gene>
    <name evidence="2" type="ORF">IEE83_23895</name>
</gene>
<keyword evidence="1" id="KW-0812">Transmembrane</keyword>